<evidence type="ECO:0000256" key="2">
    <source>
        <dbReference type="SAM" id="SignalP"/>
    </source>
</evidence>
<protein>
    <recommendedName>
        <fullName evidence="5">Secreted protein</fullName>
    </recommendedName>
</protein>
<keyword evidence="4" id="KW-1185">Reference proteome</keyword>
<evidence type="ECO:0000256" key="1">
    <source>
        <dbReference type="SAM" id="MobiDB-lite"/>
    </source>
</evidence>
<dbReference type="AlphaFoldDB" id="A0A0E0LW64"/>
<dbReference type="Gramene" id="OPUNC08G16640.1">
    <property type="protein sequence ID" value="OPUNC08G16640.1"/>
    <property type="gene ID" value="OPUNC08G16640"/>
</dbReference>
<sequence>MMFFFLFLLLLVSTVFVAVVLPTAAGVIPVRCQKREQTASRILRRAVGTNVVVAMHVLSAFSCCCMPMTASTNHHKRRIHTCSIVRHHVQGCRRCRPVSHPSIHRPIAPTAGTDGDAYTRGDGDHLPMMPLLVRPSVPCRNRQSGLQFGASEHSRAAHGEATGAVVRRRLRRRRGRRGGGAERSGGGINSAPMEGAGSSSSSSSGSLMCHACVYMWPSVHWCVEVSVAAGARCGHMRSYAPTGSIRAARGALNGGRLKLSRVITAICRPICM</sequence>
<feature type="chain" id="PRO_5002367197" description="Secreted protein" evidence="2">
    <location>
        <begin position="18"/>
        <end position="272"/>
    </location>
</feature>
<name>A0A0E0LW64_ORYPU</name>
<feature type="signal peptide" evidence="2">
    <location>
        <begin position="1"/>
        <end position="17"/>
    </location>
</feature>
<accession>A0A0E0LW64</accession>
<proteinExistence type="predicted"/>
<dbReference type="EnsemblPlants" id="OPUNC08G16640.1">
    <property type="protein sequence ID" value="OPUNC08G16640.1"/>
    <property type="gene ID" value="OPUNC08G16640"/>
</dbReference>
<evidence type="ECO:0000313" key="4">
    <source>
        <dbReference type="Proteomes" id="UP000026962"/>
    </source>
</evidence>
<reference evidence="3" key="1">
    <citation type="submission" date="2015-04" db="UniProtKB">
        <authorList>
            <consortium name="EnsemblPlants"/>
        </authorList>
    </citation>
    <scope>IDENTIFICATION</scope>
</reference>
<feature type="region of interest" description="Disordered" evidence="1">
    <location>
        <begin position="148"/>
        <end position="200"/>
    </location>
</feature>
<feature type="compositionally biased region" description="Basic residues" evidence="1">
    <location>
        <begin position="166"/>
        <end position="177"/>
    </location>
</feature>
<organism evidence="3">
    <name type="scientific">Oryza punctata</name>
    <name type="common">Red rice</name>
    <dbReference type="NCBI Taxonomy" id="4537"/>
    <lineage>
        <taxon>Eukaryota</taxon>
        <taxon>Viridiplantae</taxon>
        <taxon>Streptophyta</taxon>
        <taxon>Embryophyta</taxon>
        <taxon>Tracheophyta</taxon>
        <taxon>Spermatophyta</taxon>
        <taxon>Magnoliopsida</taxon>
        <taxon>Liliopsida</taxon>
        <taxon>Poales</taxon>
        <taxon>Poaceae</taxon>
        <taxon>BOP clade</taxon>
        <taxon>Oryzoideae</taxon>
        <taxon>Oryzeae</taxon>
        <taxon>Oryzinae</taxon>
        <taxon>Oryza</taxon>
    </lineage>
</organism>
<dbReference type="Proteomes" id="UP000026962">
    <property type="component" value="Chromosome 8"/>
</dbReference>
<keyword evidence="2" id="KW-0732">Signal</keyword>
<reference evidence="3" key="2">
    <citation type="submission" date="2018-05" db="EMBL/GenBank/DDBJ databases">
        <title>OpunRS2 (Oryza punctata Reference Sequence Version 2).</title>
        <authorList>
            <person name="Zhang J."/>
            <person name="Kudrna D."/>
            <person name="Lee S."/>
            <person name="Talag J."/>
            <person name="Welchert J."/>
            <person name="Wing R.A."/>
        </authorList>
    </citation>
    <scope>NUCLEOTIDE SEQUENCE [LARGE SCALE GENOMIC DNA]</scope>
</reference>
<evidence type="ECO:0000313" key="3">
    <source>
        <dbReference type="EnsemblPlants" id="OPUNC08G16640.1"/>
    </source>
</evidence>
<evidence type="ECO:0008006" key="5">
    <source>
        <dbReference type="Google" id="ProtNLM"/>
    </source>
</evidence>